<dbReference type="SUPFAM" id="SSF51445">
    <property type="entry name" value="(Trans)glycosidases"/>
    <property type="match status" value="1"/>
</dbReference>
<dbReference type="OrthoDB" id="199992at2"/>
<accession>B9XFU7</accession>
<feature type="domain" description="Glycosyl hydrolase-like 10" evidence="3">
    <location>
        <begin position="138"/>
        <end position="369"/>
    </location>
</feature>
<dbReference type="InterPro" id="IPR003790">
    <property type="entry name" value="GHL10"/>
</dbReference>
<proteinExistence type="predicted"/>
<name>B9XFU7_PEDPL</name>
<keyword evidence="5" id="KW-1185">Reference proteome</keyword>
<dbReference type="AlphaFoldDB" id="B9XFU7"/>
<comment type="caution">
    <text evidence="4">The sequence shown here is derived from an EMBL/GenBank/DDBJ whole genome shotgun (WGS) entry which is preliminary data.</text>
</comment>
<dbReference type="PANTHER" id="PTHR43405:SF1">
    <property type="entry name" value="GLYCOSYL HYDROLASE DIGH"/>
    <property type="match status" value="1"/>
</dbReference>
<evidence type="ECO:0000256" key="1">
    <source>
        <dbReference type="ARBA" id="ARBA00022729"/>
    </source>
</evidence>
<dbReference type="InterPro" id="IPR017853">
    <property type="entry name" value="GH"/>
</dbReference>
<feature type="chain" id="PRO_5002894859" description="Glycosyl hydrolase-like 10 domain-containing protein" evidence="2">
    <location>
        <begin position="26"/>
        <end position="430"/>
    </location>
</feature>
<dbReference type="STRING" id="320771.Cflav_PD4482"/>
<dbReference type="RefSeq" id="WP_007414693.1">
    <property type="nucleotide sequence ID" value="NZ_ABOX02000010.1"/>
</dbReference>
<dbReference type="Proteomes" id="UP000003688">
    <property type="component" value="Unassembled WGS sequence"/>
</dbReference>
<dbReference type="EMBL" id="ABOX02000010">
    <property type="protein sequence ID" value="EEF61461.1"/>
    <property type="molecule type" value="Genomic_DNA"/>
</dbReference>
<organism evidence="4 5">
    <name type="scientific">Pedosphaera parvula (strain Ellin514)</name>
    <dbReference type="NCBI Taxonomy" id="320771"/>
    <lineage>
        <taxon>Bacteria</taxon>
        <taxon>Pseudomonadati</taxon>
        <taxon>Verrucomicrobiota</taxon>
        <taxon>Pedosphaerae</taxon>
        <taxon>Pedosphaerales</taxon>
        <taxon>Pedosphaeraceae</taxon>
        <taxon>Pedosphaera</taxon>
    </lineage>
</organism>
<keyword evidence="1 2" id="KW-0732">Signal</keyword>
<reference evidence="4 5" key="1">
    <citation type="journal article" date="2011" name="J. Bacteriol.">
        <title>Genome sequence of 'Pedosphaera parvula' Ellin514, an aerobic Verrucomicrobial isolate from pasture soil.</title>
        <authorList>
            <person name="Kant R."/>
            <person name="van Passel M.W."/>
            <person name="Sangwan P."/>
            <person name="Palva A."/>
            <person name="Lucas S."/>
            <person name="Copeland A."/>
            <person name="Lapidus A."/>
            <person name="Glavina Del Rio T."/>
            <person name="Dalin E."/>
            <person name="Tice H."/>
            <person name="Bruce D."/>
            <person name="Goodwin L."/>
            <person name="Pitluck S."/>
            <person name="Chertkov O."/>
            <person name="Larimer F.W."/>
            <person name="Land M.L."/>
            <person name="Hauser L."/>
            <person name="Brettin T.S."/>
            <person name="Detter J.C."/>
            <person name="Han S."/>
            <person name="de Vos W.M."/>
            <person name="Janssen P.H."/>
            <person name="Smidt H."/>
        </authorList>
    </citation>
    <scope>NUCLEOTIDE SEQUENCE [LARGE SCALE GENOMIC DNA]</scope>
    <source>
        <strain evidence="4 5">Ellin514</strain>
    </source>
</reference>
<dbReference type="Pfam" id="PF02638">
    <property type="entry name" value="GHL10"/>
    <property type="match status" value="1"/>
</dbReference>
<dbReference type="InterPro" id="IPR052177">
    <property type="entry name" value="Divisome_Glycosyl_Hydrolase"/>
</dbReference>
<evidence type="ECO:0000313" key="4">
    <source>
        <dbReference type="EMBL" id="EEF61461.1"/>
    </source>
</evidence>
<evidence type="ECO:0000259" key="3">
    <source>
        <dbReference type="Pfam" id="PF02638"/>
    </source>
</evidence>
<sequence precursor="true">MNRRRFLKSSLAAGCVLQLAPLSFGADQKPVDSDKLILSAPLTHSDWMLKAGIPWGMEGVKHMLDACKACGWSRVYWRALDGGRSLYKSSLLRPQGKWDEDNFWNPKSEADKALLQRYTPSMTPEQRTALRNKFEALDYANFDSLGTAVEYGHQIGLQIHAWVSINEDDHGWGIQSEFSRKHPEFRWRKRNGAAYHSQLSFAFPEVQKYKLAILKELLANYKIDGIFLDWIRTGDVRDNSQTDADGVADSGYEEPLVKQFKKKFGVDPHEVSNGDERWVRLRAEPQTEFMRAVRKLKYSNNRRLPIAVMVGHPWHYRGEMNKIDGNLRGLLLDVATWAREGLMNFVVAAGYYRDGGTAEMAYKALQKETDGKVKVWSYGWVPQSVADFERDFGNAKSLGAKQILFWEADYIDDRAQRAELEKAMSLRAAW</sequence>
<evidence type="ECO:0000313" key="5">
    <source>
        <dbReference type="Proteomes" id="UP000003688"/>
    </source>
</evidence>
<gene>
    <name evidence="4" type="ORF">Cflav_PD4482</name>
</gene>
<evidence type="ECO:0000256" key="2">
    <source>
        <dbReference type="SAM" id="SignalP"/>
    </source>
</evidence>
<feature type="signal peptide" evidence="2">
    <location>
        <begin position="1"/>
        <end position="25"/>
    </location>
</feature>
<protein>
    <recommendedName>
        <fullName evidence="3">Glycosyl hydrolase-like 10 domain-containing protein</fullName>
    </recommendedName>
</protein>
<dbReference type="PANTHER" id="PTHR43405">
    <property type="entry name" value="GLYCOSYL HYDROLASE DIGH"/>
    <property type="match status" value="1"/>
</dbReference>
<dbReference type="Gene3D" id="3.20.20.80">
    <property type="entry name" value="Glycosidases"/>
    <property type="match status" value="1"/>
</dbReference>